<protein>
    <submittedName>
        <fullName evidence="2">Dual specificity protein phosphatase family protein</fullName>
    </submittedName>
</protein>
<comment type="caution">
    <text evidence="2">The sequence shown here is derived from an EMBL/GenBank/DDBJ whole genome shotgun (WGS) entry which is preliminary data.</text>
</comment>
<evidence type="ECO:0000313" key="3">
    <source>
        <dbReference type="Proteomes" id="UP000305202"/>
    </source>
</evidence>
<dbReference type="CDD" id="cd14498">
    <property type="entry name" value="DSP"/>
    <property type="match status" value="1"/>
</dbReference>
<sequence>MKMRPAPLPEKCITPASVVTTGQSEDHPPRLWLVERHVGPYDATLYIGNGQAARDGALLGAHGITSALNVAVNLPPSPVTLPDGMLVRHSHVGLIEGSGNTLPHLMAAILALGGLLTQASPGPADYPDHRPGNILVHCLAGRCRSVTVVALFLHLALSDRYPTLKHAFDHLRAIRGQGGELPCGPLWQLAVQCLGSNLGHCLKAALPA</sequence>
<dbReference type="InterPro" id="IPR000387">
    <property type="entry name" value="Tyr_Pase_dom"/>
</dbReference>
<evidence type="ECO:0000259" key="1">
    <source>
        <dbReference type="PROSITE" id="PS50056"/>
    </source>
</evidence>
<organism evidence="2 3">
    <name type="scientific">Martelella alba</name>
    <dbReference type="NCBI Taxonomy" id="2590451"/>
    <lineage>
        <taxon>Bacteria</taxon>
        <taxon>Pseudomonadati</taxon>
        <taxon>Pseudomonadota</taxon>
        <taxon>Alphaproteobacteria</taxon>
        <taxon>Hyphomicrobiales</taxon>
        <taxon>Aurantimonadaceae</taxon>
        <taxon>Martelella</taxon>
    </lineage>
</organism>
<dbReference type="EMBL" id="SZPQ01000017">
    <property type="protein sequence ID" value="TKI05797.1"/>
    <property type="molecule type" value="Genomic_DNA"/>
</dbReference>
<dbReference type="InterPro" id="IPR029021">
    <property type="entry name" value="Prot-tyrosine_phosphatase-like"/>
</dbReference>
<evidence type="ECO:0000313" key="2">
    <source>
        <dbReference type="EMBL" id="TKI05797.1"/>
    </source>
</evidence>
<accession>A0ABY2SLU5</accession>
<gene>
    <name evidence="2" type="ORF">FCN80_12725</name>
</gene>
<dbReference type="PROSITE" id="PS50056">
    <property type="entry name" value="TYR_PHOSPHATASE_2"/>
    <property type="match status" value="1"/>
</dbReference>
<keyword evidence="3" id="KW-1185">Reference proteome</keyword>
<reference evidence="2 3" key="1">
    <citation type="submission" date="2019-04" db="EMBL/GenBank/DDBJ databases">
        <authorList>
            <person name="Li M."/>
            <person name="Gao C."/>
        </authorList>
    </citation>
    <scope>NUCLEOTIDE SEQUENCE [LARGE SCALE GENOMIC DNA]</scope>
    <source>
        <strain evidence="2 3">BGMRC 2031</strain>
    </source>
</reference>
<dbReference type="Gene3D" id="3.90.190.10">
    <property type="entry name" value="Protein tyrosine phosphatase superfamily"/>
    <property type="match status" value="1"/>
</dbReference>
<dbReference type="Proteomes" id="UP000305202">
    <property type="component" value="Unassembled WGS sequence"/>
</dbReference>
<name>A0ABY2SLU5_9HYPH</name>
<dbReference type="SUPFAM" id="SSF52799">
    <property type="entry name" value="(Phosphotyrosine protein) phosphatases II"/>
    <property type="match status" value="1"/>
</dbReference>
<feature type="domain" description="Tyrosine specific protein phosphatases" evidence="1">
    <location>
        <begin position="115"/>
        <end position="175"/>
    </location>
</feature>
<proteinExistence type="predicted"/>
<dbReference type="RefSeq" id="WP_136990534.1">
    <property type="nucleotide sequence ID" value="NZ_SZPQ01000017.1"/>
</dbReference>